<dbReference type="Gene3D" id="1.20.5.300">
    <property type="match status" value="1"/>
</dbReference>
<evidence type="ECO:0000313" key="4">
    <source>
        <dbReference type="Proteomes" id="UP000288279"/>
    </source>
</evidence>
<dbReference type="InterPro" id="IPR007236">
    <property type="entry name" value="SlyX"/>
</dbReference>
<gene>
    <name evidence="1" type="primary">slyX</name>
    <name evidence="3" type="ORF">CWI83_07860</name>
</gene>
<comment type="similarity">
    <text evidence="1">Belongs to the SlyX family.</text>
</comment>
<dbReference type="PANTHER" id="PTHR36508">
    <property type="entry name" value="PROTEIN SLYX"/>
    <property type="match status" value="1"/>
</dbReference>
<dbReference type="Pfam" id="PF04102">
    <property type="entry name" value="SlyX"/>
    <property type="match status" value="1"/>
</dbReference>
<protein>
    <recommendedName>
        <fullName evidence="1">Protein SlyX homolog</fullName>
    </recommendedName>
</protein>
<dbReference type="PANTHER" id="PTHR36508:SF1">
    <property type="entry name" value="PROTEIN SLYX"/>
    <property type="match status" value="1"/>
</dbReference>
<sequence length="131" mass="15148">MALVCYSRTKRQRQDSGRWASQNTSFNAPLLNSNSNSGLILRVPYTTHKQWGLPMTVRSDDEILMRLANLESQFAFQEDTIDALNRVIAQQDEQLRLLERRLQLMAEKFQQLQEQNDSDPADPASEIPPHY</sequence>
<evidence type="ECO:0000256" key="2">
    <source>
        <dbReference type="SAM" id="MobiDB-lite"/>
    </source>
</evidence>
<proteinExistence type="inferred from homology"/>
<dbReference type="HAMAP" id="MF_00715">
    <property type="entry name" value="SlyX"/>
    <property type="match status" value="1"/>
</dbReference>
<reference evidence="3 4" key="1">
    <citation type="journal article" date="2011" name="Front. Microbiol.">
        <title>Genomic signatures of strain selection and enhancement in Bacillus atrophaeus var. globigii, a historical biowarfare simulant.</title>
        <authorList>
            <person name="Gibbons H.S."/>
            <person name="Broomall S.M."/>
            <person name="McNew L.A."/>
            <person name="Daligault H."/>
            <person name="Chapman C."/>
            <person name="Bruce D."/>
            <person name="Karavis M."/>
            <person name="Krepps M."/>
            <person name="McGregor P.A."/>
            <person name="Hong C."/>
            <person name="Park K.H."/>
            <person name="Akmal A."/>
            <person name="Feldman A."/>
            <person name="Lin J.S."/>
            <person name="Chang W.E."/>
            <person name="Higgs B.W."/>
            <person name="Demirev P."/>
            <person name="Lindquist J."/>
            <person name="Liem A."/>
            <person name="Fochler E."/>
            <person name="Read T.D."/>
            <person name="Tapia R."/>
            <person name="Johnson S."/>
            <person name="Bishop-Lilly K.A."/>
            <person name="Detter C."/>
            <person name="Han C."/>
            <person name="Sozhamannan S."/>
            <person name="Rosenzweig C.N."/>
            <person name="Skowronski E.W."/>
        </authorList>
    </citation>
    <scope>NUCLEOTIDE SEQUENCE [LARGE SCALE GENOMIC DNA]</scope>
    <source>
        <strain evidence="3 4">PIT1</strain>
    </source>
</reference>
<evidence type="ECO:0000313" key="3">
    <source>
        <dbReference type="EMBL" id="RUO76827.1"/>
    </source>
</evidence>
<accession>A0A432ZFT1</accession>
<name>A0A432ZFT1_9GAMM</name>
<comment type="caution">
    <text evidence="3">The sequence shown here is derived from an EMBL/GenBank/DDBJ whole genome shotgun (WGS) entry which is preliminary data.</text>
</comment>
<keyword evidence="4" id="KW-1185">Reference proteome</keyword>
<dbReference type="Proteomes" id="UP000288279">
    <property type="component" value="Unassembled WGS sequence"/>
</dbReference>
<dbReference type="EMBL" id="PIQG01000003">
    <property type="protein sequence ID" value="RUO76827.1"/>
    <property type="molecule type" value="Genomic_DNA"/>
</dbReference>
<organism evidence="3 4">
    <name type="scientific">Pseudidiomarina taiwanensis</name>
    <dbReference type="NCBI Taxonomy" id="337250"/>
    <lineage>
        <taxon>Bacteria</taxon>
        <taxon>Pseudomonadati</taxon>
        <taxon>Pseudomonadota</taxon>
        <taxon>Gammaproteobacteria</taxon>
        <taxon>Alteromonadales</taxon>
        <taxon>Idiomarinaceae</taxon>
        <taxon>Pseudidiomarina</taxon>
    </lineage>
</organism>
<feature type="region of interest" description="Disordered" evidence="2">
    <location>
        <begin position="110"/>
        <end position="131"/>
    </location>
</feature>
<evidence type="ECO:0000256" key="1">
    <source>
        <dbReference type="HAMAP-Rule" id="MF_00715"/>
    </source>
</evidence>
<dbReference type="AlphaFoldDB" id="A0A432ZFT1"/>